<comment type="caution">
    <text evidence="1">The sequence shown here is derived from an EMBL/GenBank/DDBJ whole genome shotgun (WGS) entry which is preliminary data.</text>
</comment>
<dbReference type="Proteomes" id="UP000076154">
    <property type="component" value="Unassembled WGS sequence"/>
</dbReference>
<proteinExistence type="predicted"/>
<dbReference type="InParanoid" id="A0A369J7I1"/>
<gene>
    <name evidence="1" type="ORF">Hypma_016580</name>
</gene>
<accession>A0A369J7I1</accession>
<dbReference type="InterPro" id="IPR032675">
    <property type="entry name" value="LRR_dom_sf"/>
</dbReference>
<dbReference type="OrthoDB" id="3543113at2759"/>
<dbReference type="AlphaFoldDB" id="A0A369J7I1"/>
<dbReference type="EMBL" id="LUEZ02000096">
    <property type="protein sequence ID" value="RDB14806.1"/>
    <property type="molecule type" value="Genomic_DNA"/>
</dbReference>
<evidence type="ECO:0008006" key="3">
    <source>
        <dbReference type="Google" id="ProtNLM"/>
    </source>
</evidence>
<name>A0A369J7I1_HYPMA</name>
<sequence>MVPAVRQLEFQLGGQGAWKTELSSQMRVFFDTISTRMSYLSSLSITALFSIDTHSARFIGLLAHTLEGLQNLEYVVLPPRVIVGKVIISLSHHPKLLEINPATRGLSREEYSTASNVAPPKLEGSCFPSLRNISFCAIPRNFRAFLSHPHFPGSQILSLHVQVLESSRASEHEPLDHLMKAISANCPNIGELSVSETIGANDNETALPFTSIHGILDSSRLTNLKIRVRACLMWTAQEVDEFASSLPSARTLLLNETPSEAVQPVVTIEAALSTFARHCPELRQLGFCFDARSQRQPKFGHSQLSRFKSLVALHVGASPIDDNSDNLDNNNAEDIAAFLIAILPVECKLRWSYHGGEWGDDDEADDESFAGSPWQRVRQLQNLCKKVHRLLSGRI</sequence>
<dbReference type="STRING" id="39966.A0A369J7I1"/>
<keyword evidence="2" id="KW-1185">Reference proteome</keyword>
<organism evidence="1 2">
    <name type="scientific">Hypsizygus marmoreus</name>
    <name type="common">White beech mushroom</name>
    <name type="synonym">Agaricus marmoreus</name>
    <dbReference type="NCBI Taxonomy" id="39966"/>
    <lineage>
        <taxon>Eukaryota</taxon>
        <taxon>Fungi</taxon>
        <taxon>Dikarya</taxon>
        <taxon>Basidiomycota</taxon>
        <taxon>Agaricomycotina</taxon>
        <taxon>Agaricomycetes</taxon>
        <taxon>Agaricomycetidae</taxon>
        <taxon>Agaricales</taxon>
        <taxon>Tricholomatineae</taxon>
        <taxon>Lyophyllaceae</taxon>
        <taxon>Hypsizygus</taxon>
    </lineage>
</organism>
<evidence type="ECO:0000313" key="2">
    <source>
        <dbReference type="Proteomes" id="UP000076154"/>
    </source>
</evidence>
<protein>
    <recommendedName>
        <fullName evidence="3">F-box domain-containing protein</fullName>
    </recommendedName>
</protein>
<dbReference type="Gene3D" id="3.80.10.10">
    <property type="entry name" value="Ribonuclease Inhibitor"/>
    <property type="match status" value="1"/>
</dbReference>
<reference evidence="1" key="1">
    <citation type="submission" date="2018-04" db="EMBL/GenBank/DDBJ databases">
        <title>Whole genome sequencing of Hypsizygus marmoreus.</title>
        <authorList>
            <person name="Choi I.-G."/>
            <person name="Min B."/>
            <person name="Kim J.-G."/>
            <person name="Kim S."/>
            <person name="Oh Y.-L."/>
            <person name="Kong W.-S."/>
            <person name="Park H."/>
            <person name="Jeong J."/>
            <person name="Song E.-S."/>
        </authorList>
    </citation>
    <scope>NUCLEOTIDE SEQUENCE [LARGE SCALE GENOMIC DNA]</scope>
    <source>
        <strain evidence="1">51987-8</strain>
    </source>
</reference>
<evidence type="ECO:0000313" key="1">
    <source>
        <dbReference type="EMBL" id="RDB14806.1"/>
    </source>
</evidence>